<name>A0A7J8VZ88_9ROSI</name>
<protein>
    <recommendedName>
        <fullName evidence="3">Endonuclease/exonuclease/phosphatase domain-containing protein</fullName>
    </recommendedName>
</protein>
<evidence type="ECO:0000313" key="2">
    <source>
        <dbReference type="Proteomes" id="UP000593573"/>
    </source>
</evidence>
<dbReference type="EMBL" id="JABFAB010000013">
    <property type="protein sequence ID" value="MBA0668127.1"/>
    <property type="molecule type" value="Genomic_DNA"/>
</dbReference>
<accession>A0A7J8VZ88</accession>
<sequence>MKFHCWKCRGLGNPAILWELKQLLVVNNPDVIFLSETKMKANDFQRVQNRYRMQNGLAMNSEGRNGGLALMWREGVDLTFKTIPSED</sequence>
<gene>
    <name evidence="1" type="ORF">Goklo_001091</name>
</gene>
<dbReference type="SUPFAM" id="SSF56219">
    <property type="entry name" value="DNase I-like"/>
    <property type="match status" value="1"/>
</dbReference>
<dbReference type="AlphaFoldDB" id="A0A7J8VZ88"/>
<dbReference type="InterPro" id="IPR036691">
    <property type="entry name" value="Endo/exonu/phosph_ase_sf"/>
</dbReference>
<proteinExistence type="predicted"/>
<dbReference type="PANTHER" id="PTHR35218">
    <property type="entry name" value="RNASE H DOMAIN-CONTAINING PROTEIN"/>
    <property type="match status" value="1"/>
</dbReference>
<keyword evidence="2" id="KW-1185">Reference proteome</keyword>
<comment type="caution">
    <text evidence="1">The sequence shown here is derived from an EMBL/GenBank/DDBJ whole genome shotgun (WGS) entry which is preliminary data.</text>
</comment>
<reference evidence="1 2" key="1">
    <citation type="journal article" date="2019" name="Genome Biol. Evol.">
        <title>Insights into the evolution of the New World diploid cottons (Gossypium, subgenus Houzingenia) based on genome sequencing.</title>
        <authorList>
            <person name="Grover C.E."/>
            <person name="Arick M.A. 2nd"/>
            <person name="Thrash A."/>
            <person name="Conover J.L."/>
            <person name="Sanders W.S."/>
            <person name="Peterson D.G."/>
            <person name="Frelichowski J.E."/>
            <person name="Scheffler J.A."/>
            <person name="Scheffler B.E."/>
            <person name="Wendel J.F."/>
        </authorList>
    </citation>
    <scope>NUCLEOTIDE SEQUENCE [LARGE SCALE GENOMIC DNA]</scope>
    <source>
        <strain evidence="1">57</strain>
        <tissue evidence="1">Leaf</tissue>
    </source>
</reference>
<dbReference type="PANTHER" id="PTHR35218:SF9">
    <property type="entry name" value="ENDONUCLEASE_EXONUCLEASE_PHOSPHATASE DOMAIN-CONTAINING PROTEIN"/>
    <property type="match status" value="1"/>
</dbReference>
<dbReference type="OrthoDB" id="998616at2759"/>
<dbReference type="Gene3D" id="3.60.10.10">
    <property type="entry name" value="Endonuclease/exonuclease/phosphatase"/>
    <property type="match status" value="1"/>
</dbReference>
<dbReference type="Proteomes" id="UP000593573">
    <property type="component" value="Unassembled WGS sequence"/>
</dbReference>
<organism evidence="1 2">
    <name type="scientific">Gossypium klotzschianum</name>
    <dbReference type="NCBI Taxonomy" id="34286"/>
    <lineage>
        <taxon>Eukaryota</taxon>
        <taxon>Viridiplantae</taxon>
        <taxon>Streptophyta</taxon>
        <taxon>Embryophyta</taxon>
        <taxon>Tracheophyta</taxon>
        <taxon>Spermatophyta</taxon>
        <taxon>Magnoliopsida</taxon>
        <taxon>eudicotyledons</taxon>
        <taxon>Gunneridae</taxon>
        <taxon>Pentapetalae</taxon>
        <taxon>rosids</taxon>
        <taxon>malvids</taxon>
        <taxon>Malvales</taxon>
        <taxon>Malvaceae</taxon>
        <taxon>Malvoideae</taxon>
        <taxon>Gossypium</taxon>
    </lineage>
</organism>
<evidence type="ECO:0008006" key="3">
    <source>
        <dbReference type="Google" id="ProtNLM"/>
    </source>
</evidence>
<evidence type="ECO:0000313" key="1">
    <source>
        <dbReference type="EMBL" id="MBA0668127.1"/>
    </source>
</evidence>